<dbReference type="InterPro" id="IPR002711">
    <property type="entry name" value="HNH"/>
</dbReference>
<dbReference type="GO" id="GO:0004519">
    <property type="term" value="F:endonuclease activity"/>
    <property type="evidence" value="ECO:0007669"/>
    <property type="project" value="InterPro"/>
</dbReference>
<organism evidence="3 4">
    <name type="scientific">Candidatus Olsenella stercoravium</name>
    <dbReference type="NCBI Taxonomy" id="2838713"/>
    <lineage>
        <taxon>Bacteria</taxon>
        <taxon>Bacillati</taxon>
        <taxon>Actinomycetota</taxon>
        <taxon>Coriobacteriia</taxon>
        <taxon>Coriobacteriales</taxon>
        <taxon>Atopobiaceae</taxon>
        <taxon>Olsenella</taxon>
    </lineage>
</organism>
<dbReference type="GO" id="GO:0003677">
    <property type="term" value="F:DNA binding"/>
    <property type="evidence" value="ECO:0007669"/>
    <property type="project" value="InterPro"/>
</dbReference>
<accession>A0A9D2DK19</accession>
<dbReference type="GO" id="GO:0000150">
    <property type="term" value="F:DNA strand exchange activity"/>
    <property type="evidence" value="ECO:0007669"/>
    <property type="project" value="InterPro"/>
</dbReference>
<dbReference type="Pfam" id="PF01844">
    <property type="entry name" value="HNH"/>
    <property type="match status" value="1"/>
</dbReference>
<evidence type="ECO:0000313" key="3">
    <source>
        <dbReference type="EMBL" id="HIZ18461.1"/>
    </source>
</evidence>
<dbReference type="CDD" id="cd00085">
    <property type="entry name" value="HNHc"/>
    <property type="match status" value="1"/>
</dbReference>
<reference evidence="3" key="2">
    <citation type="submission" date="2021-04" db="EMBL/GenBank/DDBJ databases">
        <authorList>
            <person name="Gilroy R."/>
        </authorList>
    </citation>
    <scope>NUCLEOTIDE SEQUENCE</scope>
    <source>
        <strain evidence="3">ChiHecolR3B27-1887</strain>
    </source>
</reference>
<dbReference type="AlphaFoldDB" id="A0A9D2DK19"/>
<evidence type="ECO:0000313" key="4">
    <source>
        <dbReference type="Proteomes" id="UP000824029"/>
    </source>
</evidence>
<dbReference type="EMBL" id="DXBZ01000096">
    <property type="protein sequence ID" value="HIZ18461.1"/>
    <property type="molecule type" value="Genomic_DNA"/>
</dbReference>
<evidence type="ECO:0000259" key="2">
    <source>
        <dbReference type="Pfam" id="PF02796"/>
    </source>
</evidence>
<dbReference type="Pfam" id="PF02796">
    <property type="entry name" value="HTH_7"/>
    <property type="match status" value="1"/>
</dbReference>
<dbReference type="InterPro" id="IPR006120">
    <property type="entry name" value="Resolvase_HTH_dom"/>
</dbReference>
<feature type="domain" description="HNH" evidence="1">
    <location>
        <begin position="374"/>
        <end position="406"/>
    </location>
</feature>
<comment type="caution">
    <text evidence="3">The sequence shown here is derived from an EMBL/GenBank/DDBJ whole genome shotgun (WGS) entry which is preliminary data.</text>
</comment>
<protein>
    <submittedName>
        <fullName evidence="3">Helix-turn-helix domain-containing protein</fullName>
    </submittedName>
</protein>
<feature type="domain" description="Resolvase HTH" evidence="2">
    <location>
        <begin position="9"/>
        <end position="46"/>
    </location>
</feature>
<dbReference type="InterPro" id="IPR003615">
    <property type="entry name" value="HNH_nuc"/>
</dbReference>
<dbReference type="Proteomes" id="UP000824029">
    <property type="component" value="Unassembled WGS sequence"/>
</dbReference>
<reference evidence="3" key="1">
    <citation type="journal article" date="2021" name="PeerJ">
        <title>Extensive microbial diversity within the chicken gut microbiome revealed by metagenomics and culture.</title>
        <authorList>
            <person name="Gilroy R."/>
            <person name="Ravi A."/>
            <person name="Getino M."/>
            <person name="Pursley I."/>
            <person name="Horton D.L."/>
            <person name="Alikhan N.F."/>
            <person name="Baker D."/>
            <person name="Gharbi K."/>
            <person name="Hall N."/>
            <person name="Watson M."/>
            <person name="Adriaenssens E.M."/>
            <person name="Foster-Nyarko E."/>
            <person name="Jarju S."/>
            <person name="Secka A."/>
            <person name="Antonio M."/>
            <person name="Oren A."/>
            <person name="Chaudhuri R.R."/>
            <person name="La Ragione R."/>
            <person name="Hildebrand F."/>
            <person name="Pallen M.J."/>
        </authorList>
    </citation>
    <scope>NUCLEOTIDE SEQUENCE</scope>
    <source>
        <strain evidence="3">ChiHecolR3B27-1887</strain>
    </source>
</reference>
<proteinExistence type="predicted"/>
<dbReference type="GO" id="GO:0008270">
    <property type="term" value="F:zinc ion binding"/>
    <property type="evidence" value="ECO:0007669"/>
    <property type="project" value="InterPro"/>
</dbReference>
<dbReference type="Gene3D" id="1.10.10.60">
    <property type="entry name" value="Homeodomain-like"/>
    <property type="match status" value="1"/>
</dbReference>
<name>A0A9D2DK19_9ACTN</name>
<evidence type="ECO:0000259" key="1">
    <source>
        <dbReference type="Pfam" id="PF01844"/>
    </source>
</evidence>
<gene>
    <name evidence="3" type="ORF">IAA22_05080</name>
</gene>
<sequence>MTAEQIEAKKARVDEALRLHDEGLSIKQTAERMGVAYATVRRYLRANGIPFVKKPTNKGTRKLPCGSLKHCSSLIRMLIVDGIAANEIAKVIGCSPSTVTNFKSRHGMSGCVNKRIPDEVVNEIVNRAKLGESYYAIAKDIGMNPASVSKVAIKNGIRRGKGGGCAARNNASRSSKAAPKRMARVRDAIGESFEVVRETRKDWFLLRCRECGHEFERFVDLHCKTECPECQRRESEQRETERKMASMRRSIIRAFRTFLRSKEREEREREFLDTVHVCKECGREFTLRELREDNPWNFSDNPTFCSLSCSHRYHGRTAKHRRRSKQRAGDCNISLRELDERDNHTCYLCGRLTDWDDFHVDGYGNFIAGDMYPSMDHVIPLAAGGAHTNGNLRIAHRLCNALKGDRSVSEAREAIAARFEGVPS</sequence>
<dbReference type="Gene3D" id="1.10.30.50">
    <property type="match status" value="1"/>
</dbReference>